<organism evidence="8 9">
    <name type="scientific">Paramarasmius palmivorus</name>
    <dbReference type="NCBI Taxonomy" id="297713"/>
    <lineage>
        <taxon>Eukaryota</taxon>
        <taxon>Fungi</taxon>
        <taxon>Dikarya</taxon>
        <taxon>Basidiomycota</taxon>
        <taxon>Agaricomycotina</taxon>
        <taxon>Agaricomycetes</taxon>
        <taxon>Agaricomycetidae</taxon>
        <taxon>Agaricales</taxon>
        <taxon>Marasmiineae</taxon>
        <taxon>Marasmiaceae</taxon>
        <taxon>Paramarasmius</taxon>
    </lineage>
</organism>
<feature type="transmembrane region" description="Helical" evidence="6">
    <location>
        <begin position="231"/>
        <end position="256"/>
    </location>
</feature>
<reference evidence="8 9" key="1">
    <citation type="submission" date="2024-01" db="EMBL/GenBank/DDBJ databases">
        <title>A draft genome for a cacao thread blight-causing isolate of Paramarasmius palmivorus.</title>
        <authorList>
            <person name="Baruah I.K."/>
            <person name="Bukari Y."/>
            <person name="Amoako-Attah I."/>
            <person name="Meinhardt L.W."/>
            <person name="Bailey B.A."/>
            <person name="Cohen S.P."/>
        </authorList>
    </citation>
    <scope>NUCLEOTIDE SEQUENCE [LARGE SCALE GENOMIC DNA]</scope>
    <source>
        <strain evidence="8 9">GH-12</strain>
    </source>
</reference>
<keyword evidence="9" id="KW-1185">Reference proteome</keyword>
<feature type="region of interest" description="Disordered" evidence="5">
    <location>
        <begin position="90"/>
        <end position="113"/>
    </location>
</feature>
<keyword evidence="2 6" id="KW-0812">Transmembrane</keyword>
<feature type="transmembrane region" description="Helical" evidence="6">
    <location>
        <begin position="414"/>
        <end position="433"/>
    </location>
</feature>
<feature type="transmembrane region" description="Helical" evidence="6">
    <location>
        <begin position="479"/>
        <end position="504"/>
    </location>
</feature>
<dbReference type="PANTHER" id="PTHR23502:SF74">
    <property type="entry name" value="MAJOR FACILITATOR SUPERFAMILY (MFS) PROFILE DOMAIN-CONTAINING PROTEIN"/>
    <property type="match status" value="1"/>
</dbReference>
<feature type="transmembrane region" description="Helical" evidence="6">
    <location>
        <begin position="207"/>
        <end position="225"/>
    </location>
</feature>
<dbReference type="GO" id="GO:0005886">
    <property type="term" value="C:plasma membrane"/>
    <property type="evidence" value="ECO:0007669"/>
    <property type="project" value="TreeGrafter"/>
</dbReference>
<evidence type="ECO:0000256" key="2">
    <source>
        <dbReference type="ARBA" id="ARBA00022692"/>
    </source>
</evidence>
<keyword evidence="3 6" id="KW-1133">Transmembrane helix</keyword>
<comment type="caution">
    <text evidence="8">The sequence shown here is derived from an EMBL/GenBank/DDBJ whole genome shotgun (WGS) entry which is preliminary data.</text>
</comment>
<feature type="transmembrane region" description="Helical" evidence="6">
    <location>
        <begin position="548"/>
        <end position="568"/>
    </location>
</feature>
<dbReference type="PROSITE" id="PS50850">
    <property type="entry name" value="MFS"/>
    <property type="match status" value="1"/>
</dbReference>
<evidence type="ECO:0000256" key="5">
    <source>
        <dbReference type="SAM" id="MobiDB-lite"/>
    </source>
</evidence>
<comment type="subcellular location">
    <subcellularLocation>
        <location evidence="1">Membrane</location>
        <topology evidence="1">Multi-pass membrane protein</topology>
    </subcellularLocation>
</comment>
<dbReference type="AlphaFoldDB" id="A0AAW0E0P5"/>
<protein>
    <recommendedName>
        <fullName evidence="7">Major facilitator superfamily (MFS) profile domain-containing protein</fullName>
    </recommendedName>
</protein>
<dbReference type="Pfam" id="PF07690">
    <property type="entry name" value="MFS_1"/>
    <property type="match status" value="1"/>
</dbReference>
<name>A0AAW0E0P5_9AGAR</name>
<dbReference type="InterPro" id="IPR020846">
    <property type="entry name" value="MFS_dom"/>
</dbReference>
<dbReference type="Gene3D" id="1.20.1250.20">
    <property type="entry name" value="MFS general substrate transporter like domains"/>
    <property type="match status" value="1"/>
</dbReference>
<dbReference type="PANTHER" id="PTHR23502">
    <property type="entry name" value="MAJOR FACILITATOR SUPERFAMILY"/>
    <property type="match status" value="1"/>
</dbReference>
<keyword evidence="4 6" id="KW-0472">Membrane</keyword>
<evidence type="ECO:0000256" key="1">
    <source>
        <dbReference type="ARBA" id="ARBA00004141"/>
    </source>
</evidence>
<evidence type="ECO:0000259" key="7">
    <source>
        <dbReference type="PROSITE" id="PS50850"/>
    </source>
</evidence>
<proteinExistence type="predicted"/>
<dbReference type="CDD" id="cd17323">
    <property type="entry name" value="MFS_Tpo1_MDR_like"/>
    <property type="match status" value="1"/>
</dbReference>
<dbReference type="GO" id="GO:0022857">
    <property type="term" value="F:transmembrane transporter activity"/>
    <property type="evidence" value="ECO:0007669"/>
    <property type="project" value="InterPro"/>
</dbReference>
<feature type="transmembrane region" description="Helical" evidence="6">
    <location>
        <begin position="139"/>
        <end position="158"/>
    </location>
</feature>
<evidence type="ECO:0000256" key="6">
    <source>
        <dbReference type="SAM" id="Phobius"/>
    </source>
</evidence>
<feature type="transmembrane region" description="Helical" evidence="6">
    <location>
        <begin position="178"/>
        <end position="195"/>
    </location>
</feature>
<feature type="transmembrane region" description="Helical" evidence="6">
    <location>
        <begin position="294"/>
        <end position="317"/>
    </location>
</feature>
<feature type="transmembrane region" description="Helical" evidence="6">
    <location>
        <begin position="454"/>
        <end position="473"/>
    </location>
</feature>
<feature type="domain" description="Major facilitator superfamily (MFS) profile" evidence="7">
    <location>
        <begin position="141"/>
        <end position="575"/>
    </location>
</feature>
<dbReference type="EMBL" id="JAYKXP010000007">
    <property type="protein sequence ID" value="KAK7056300.1"/>
    <property type="molecule type" value="Genomic_DNA"/>
</dbReference>
<dbReference type="Proteomes" id="UP001383192">
    <property type="component" value="Unassembled WGS sequence"/>
</dbReference>
<feature type="transmembrane region" description="Helical" evidence="6">
    <location>
        <begin position="511"/>
        <end position="536"/>
    </location>
</feature>
<evidence type="ECO:0000256" key="3">
    <source>
        <dbReference type="ARBA" id="ARBA00022989"/>
    </source>
</evidence>
<evidence type="ECO:0000313" key="9">
    <source>
        <dbReference type="Proteomes" id="UP001383192"/>
    </source>
</evidence>
<evidence type="ECO:0000256" key="4">
    <source>
        <dbReference type="ARBA" id="ARBA00023136"/>
    </source>
</evidence>
<sequence length="606" mass="66818">MAKLRASDILQISLKKRTGREEFLNAGMVRANHAVSSFAASVKMTANAGSSTPRSSLTVDLTSGAQTMVERVSTEGNLDREILQDEERMERYGGDDPSEPPTKPTPNSFFSTPTDKNMVTWDGDDDPENPQNFSLTKKWMVTFICIVMTLCVSFGSSAPASAQTHLVSTFHINAETSYASVTVYLLGFVFGPSLWGPGSEMFGRRHVLMVALTCFTLFHLGQALGKNIETFLVTRFFCGFFGVAPFTICGGIIADIWPALGRGPATSLFSASTFLGPVLGPIVGGFIAQDPTVSWRWILWVMMIFAGVATSLVFAFLPETYAPVLLYRKVKRLRTQDPEGAKDLYAEHEKQDFSARGIVHRTVFRPFQMLTQEPILALITVYMSLVYGVLYALFEALPVIFIKTRGFTLGQNGLVFIGVGIGTTLGSFINYLCSRHYPQLVVKWRGFPPPEQRLFGAMIGAPALVIGAFWLGWTGEYVSVHWAAPAVATIFIGMGICLIFISFLSYVVDTYLMYSASAFAANTVIRSLVAAAFPLFTVQMYEGMGINWASTLVALVALLLSPSPFLFYKYGPRIRARSKFAPCIDLKIAEEFKREAEQNEKSEKQV</sequence>
<dbReference type="SUPFAM" id="SSF103473">
    <property type="entry name" value="MFS general substrate transporter"/>
    <property type="match status" value="1"/>
</dbReference>
<accession>A0AAW0E0P5</accession>
<feature type="transmembrane region" description="Helical" evidence="6">
    <location>
        <begin position="268"/>
        <end position="288"/>
    </location>
</feature>
<dbReference type="FunFam" id="1.20.1250.20:FF:000082">
    <property type="entry name" value="MFS multidrug transporter, putative"/>
    <property type="match status" value="1"/>
</dbReference>
<gene>
    <name evidence="8" type="ORF">VNI00_002853</name>
</gene>
<evidence type="ECO:0000313" key="8">
    <source>
        <dbReference type="EMBL" id="KAK7056300.1"/>
    </source>
</evidence>
<feature type="transmembrane region" description="Helical" evidence="6">
    <location>
        <begin position="375"/>
        <end position="394"/>
    </location>
</feature>
<dbReference type="InterPro" id="IPR036259">
    <property type="entry name" value="MFS_trans_sf"/>
</dbReference>
<dbReference type="InterPro" id="IPR011701">
    <property type="entry name" value="MFS"/>
</dbReference>